<comment type="caution">
    <text evidence="2">The sequence shown here is derived from an EMBL/GenBank/DDBJ whole genome shotgun (WGS) entry which is preliminary data.</text>
</comment>
<dbReference type="Proteomes" id="UP001597111">
    <property type="component" value="Unassembled WGS sequence"/>
</dbReference>
<dbReference type="InterPro" id="IPR015424">
    <property type="entry name" value="PyrdxlP-dep_Trfase"/>
</dbReference>
<keyword evidence="2" id="KW-0808">Transferase</keyword>
<keyword evidence="2" id="KW-0032">Aminotransferase</keyword>
<feature type="non-terminal residue" evidence="2">
    <location>
        <position position="1"/>
    </location>
</feature>
<name>A0ABD6B2M1_9EURY</name>
<gene>
    <name evidence="2" type="ORF">ACFR9S_00835</name>
</gene>
<dbReference type="Gene3D" id="3.90.1150.10">
    <property type="entry name" value="Aspartate Aminotransferase, domain 1"/>
    <property type="match status" value="1"/>
</dbReference>
<dbReference type="GO" id="GO:0008483">
    <property type="term" value="F:transaminase activity"/>
    <property type="evidence" value="ECO:0007669"/>
    <property type="project" value="UniProtKB-KW"/>
</dbReference>
<dbReference type="SUPFAM" id="SSF53383">
    <property type="entry name" value="PLP-dependent transferases"/>
    <property type="match status" value="1"/>
</dbReference>
<accession>A0ABD6B2M1</accession>
<organism evidence="2 3">
    <name type="scientific">Halolamina salina</name>
    <dbReference type="NCBI Taxonomy" id="1220023"/>
    <lineage>
        <taxon>Archaea</taxon>
        <taxon>Methanobacteriati</taxon>
        <taxon>Methanobacteriota</taxon>
        <taxon>Stenosarchaea group</taxon>
        <taxon>Halobacteria</taxon>
        <taxon>Halobacteriales</taxon>
        <taxon>Haloferacaceae</taxon>
    </lineage>
</organism>
<evidence type="ECO:0000313" key="3">
    <source>
        <dbReference type="Proteomes" id="UP001597111"/>
    </source>
</evidence>
<protein>
    <submittedName>
        <fullName evidence="2">Aminotransferase class I/II-fold pyridoxal phosphate-dependent enzyme</fullName>
    </submittedName>
</protein>
<dbReference type="InterPro" id="IPR015422">
    <property type="entry name" value="PyrdxlP-dep_Trfase_small"/>
</dbReference>
<sequence length="99" mass="11043">ADEAFVAATRERVADERERLRAAIAERFDVRQSDAPFLLFDAGDVGVDALLERARERGVVLRDARSFRGLDSHVRVAVKDRAANDRLLWALGLAPEPET</sequence>
<evidence type="ECO:0000313" key="2">
    <source>
        <dbReference type="EMBL" id="MFD1524846.1"/>
    </source>
</evidence>
<dbReference type="RefSeq" id="WP_379817763.1">
    <property type="nucleotide sequence ID" value="NZ_JBHUDH010000007.1"/>
</dbReference>
<proteinExistence type="predicted"/>
<keyword evidence="3" id="KW-1185">Reference proteome</keyword>
<dbReference type="Pfam" id="PF00155">
    <property type="entry name" value="Aminotran_1_2"/>
    <property type="match status" value="1"/>
</dbReference>
<evidence type="ECO:0000259" key="1">
    <source>
        <dbReference type="Pfam" id="PF00155"/>
    </source>
</evidence>
<dbReference type="AlphaFoldDB" id="A0ABD6B2M1"/>
<feature type="domain" description="Aminotransferase class I/classII large" evidence="1">
    <location>
        <begin position="5"/>
        <end position="90"/>
    </location>
</feature>
<dbReference type="EMBL" id="JBHUDH010000007">
    <property type="protein sequence ID" value="MFD1524846.1"/>
    <property type="molecule type" value="Genomic_DNA"/>
</dbReference>
<reference evidence="2 3" key="1">
    <citation type="journal article" date="2019" name="Int. J. Syst. Evol. Microbiol.">
        <title>The Global Catalogue of Microorganisms (GCM) 10K type strain sequencing project: providing services to taxonomists for standard genome sequencing and annotation.</title>
        <authorList>
            <consortium name="The Broad Institute Genomics Platform"/>
            <consortium name="The Broad Institute Genome Sequencing Center for Infectious Disease"/>
            <person name="Wu L."/>
            <person name="Ma J."/>
        </authorList>
    </citation>
    <scope>NUCLEOTIDE SEQUENCE [LARGE SCALE GENOMIC DNA]</scope>
    <source>
        <strain evidence="2 3">CGMCC 1.12285</strain>
    </source>
</reference>
<dbReference type="InterPro" id="IPR004839">
    <property type="entry name" value="Aminotransferase_I/II_large"/>
</dbReference>